<name>X1NZC1_9ZZZZ</name>
<protein>
    <submittedName>
        <fullName evidence="1">Uncharacterized protein</fullName>
    </submittedName>
</protein>
<sequence>MKRVTLIWVILCLLLMGALMQACGGREGEEKRRNLSVASSRLAQGYRRVIDIGRVEGGLFPQGRYFGNGVGIGFDAAAGFEAQKMKHLHGFLGYLIAALKTIFLYYRAPLVRIEYNEQTIEQPSLMISIMNAAHLAGDA</sequence>
<reference evidence="1" key="1">
    <citation type="journal article" date="2014" name="Front. Microbiol.">
        <title>High frequency of phylogenetically diverse reductive dehalogenase-homologous genes in deep subseafloor sedimentary metagenomes.</title>
        <authorList>
            <person name="Kawai M."/>
            <person name="Futagami T."/>
            <person name="Toyoda A."/>
            <person name="Takaki Y."/>
            <person name="Nishi S."/>
            <person name="Hori S."/>
            <person name="Arai W."/>
            <person name="Tsubouchi T."/>
            <person name="Morono Y."/>
            <person name="Uchiyama I."/>
            <person name="Ito T."/>
            <person name="Fujiyama A."/>
            <person name="Inagaki F."/>
            <person name="Takami H."/>
        </authorList>
    </citation>
    <scope>NUCLEOTIDE SEQUENCE</scope>
    <source>
        <strain evidence="1">Expedition CK06-06</strain>
    </source>
</reference>
<dbReference type="SUPFAM" id="SSF111331">
    <property type="entry name" value="NAD kinase/diacylglycerol kinase-like"/>
    <property type="match status" value="1"/>
</dbReference>
<dbReference type="PROSITE" id="PS51257">
    <property type="entry name" value="PROKAR_LIPOPROTEIN"/>
    <property type="match status" value="1"/>
</dbReference>
<organism evidence="1">
    <name type="scientific">marine sediment metagenome</name>
    <dbReference type="NCBI Taxonomy" id="412755"/>
    <lineage>
        <taxon>unclassified sequences</taxon>
        <taxon>metagenomes</taxon>
        <taxon>ecological metagenomes</taxon>
    </lineage>
</organism>
<proteinExistence type="predicted"/>
<dbReference type="EMBL" id="BARV01039955">
    <property type="protein sequence ID" value="GAI49417.1"/>
    <property type="molecule type" value="Genomic_DNA"/>
</dbReference>
<dbReference type="Gene3D" id="2.60.200.40">
    <property type="match status" value="1"/>
</dbReference>
<dbReference type="InterPro" id="IPR016064">
    <property type="entry name" value="NAD/diacylglycerol_kinase_sf"/>
</dbReference>
<gene>
    <name evidence="1" type="ORF">S06H3_61063</name>
</gene>
<evidence type="ECO:0000313" key="1">
    <source>
        <dbReference type="EMBL" id="GAI49417.1"/>
    </source>
</evidence>
<comment type="caution">
    <text evidence="1">The sequence shown here is derived from an EMBL/GenBank/DDBJ whole genome shotgun (WGS) entry which is preliminary data.</text>
</comment>
<dbReference type="AlphaFoldDB" id="X1NZC1"/>
<accession>X1NZC1</accession>